<evidence type="ECO:0000259" key="6">
    <source>
        <dbReference type="Pfam" id="PF08240"/>
    </source>
</evidence>
<evidence type="ECO:0000256" key="4">
    <source>
        <dbReference type="ARBA" id="ARBA00022833"/>
    </source>
</evidence>
<dbReference type="PANTHER" id="PTHR43161">
    <property type="entry name" value="SORBITOL DEHYDROGENASE"/>
    <property type="match status" value="1"/>
</dbReference>
<dbReference type="RefSeq" id="WP_338604499.1">
    <property type="nucleotide sequence ID" value="NZ_CP146016.1"/>
</dbReference>
<evidence type="ECO:0000256" key="3">
    <source>
        <dbReference type="ARBA" id="ARBA00022723"/>
    </source>
</evidence>
<comment type="cofactor">
    <cofactor evidence="1">
        <name>Zn(2+)</name>
        <dbReference type="ChEBI" id="CHEBI:29105"/>
    </cofactor>
</comment>
<dbReference type="Pfam" id="PF08240">
    <property type="entry name" value="ADH_N"/>
    <property type="match status" value="1"/>
</dbReference>
<dbReference type="SUPFAM" id="SSF50129">
    <property type="entry name" value="GroES-like"/>
    <property type="match status" value="1"/>
</dbReference>
<dbReference type="PANTHER" id="PTHR43161:SF9">
    <property type="entry name" value="SORBITOL DEHYDROGENASE"/>
    <property type="match status" value="1"/>
</dbReference>
<keyword evidence="3" id="KW-0479">Metal-binding</keyword>
<dbReference type="EMBL" id="CP146016">
    <property type="protein sequence ID" value="WWQ61726.1"/>
    <property type="molecule type" value="Genomic_DNA"/>
</dbReference>
<dbReference type="GO" id="GO:0046872">
    <property type="term" value="F:metal ion binding"/>
    <property type="evidence" value="ECO:0007669"/>
    <property type="project" value="UniProtKB-KW"/>
</dbReference>
<protein>
    <submittedName>
        <fullName evidence="7">Zinc-binding dehydrogenase</fullName>
    </submittedName>
</protein>
<sequence>MWKIFFRERKFIKADVKEEYPKPGEVRVFPKYIGICGTDKNIYLGKKTIREPLVLGHEIAGITEDGEKVVVFPNYWCNYCINCRKGFYNSCKNKISIGVNADGGMAEWINVPKNFVFKLPNFIDLKIGALVEPTAVALSAINKIDRENIRRVIIIGGGSTGTLASIVSEIYGFKSVIIEKDKRKEKILKEKGFTVNDDEIIEERIAIIDTINNNESMMLAQSILKNSVARSELIITGLDEEYTSLNRDVIVRNEVVVKGSIIYSVADFLQSIKIVSENSEKFAKIIDKIGEVDQINEWFKRYVIEEPNVKVLVKID</sequence>
<evidence type="ECO:0000313" key="7">
    <source>
        <dbReference type="EMBL" id="WWQ61726.1"/>
    </source>
</evidence>
<keyword evidence="4" id="KW-0862">Zinc</keyword>
<dbReference type="SUPFAM" id="SSF51735">
    <property type="entry name" value="NAD(P)-binding Rossmann-fold domains"/>
    <property type="match status" value="1"/>
</dbReference>
<dbReference type="InterPro" id="IPR013154">
    <property type="entry name" value="ADH-like_N"/>
</dbReference>
<keyword evidence="5" id="KW-0560">Oxidoreductase</keyword>
<name>A0AAX4L3T7_9CREN</name>
<evidence type="ECO:0000313" key="8">
    <source>
        <dbReference type="Proteomes" id="UP001432202"/>
    </source>
</evidence>
<accession>A0AAX4L3T7</accession>
<dbReference type="InterPro" id="IPR036291">
    <property type="entry name" value="NAD(P)-bd_dom_sf"/>
</dbReference>
<dbReference type="Gene3D" id="3.90.180.10">
    <property type="entry name" value="Medium-chain alcohol dehydrogenases, catalytic domain"/>
    <property type="match status" value="1"/>
</dbReference>
<dbReference type="GeneID" id="89336414"/>
<evidence type="ECO:0000256" key="1">
    <source>
        <dbReference type="ARBA" id="ARBA00001947"/>
    </source>
</evidence>
<keyword evidence="8" id="KW-1185">Reference proteome</keyword>
<dbReference type="Gene3D" id="3.40.50.720">
    <property type="entry name" value="NAD(P)-binding Rossmann-like Domain"/>
    <property type="match status" value="1"/>
</dbReference>
<comment type="similarity">
    <text evidence="2">Belongs to the zinc-containing alcohol dehydrogenase family.</text>
</comment>
<reference evidence="7 8" key="1">
    <citation type="submission" date="2024-02" db="EMBL/GenBank/DDBJ databases">
        <title>STSV induces naive adaptation in Sulfolobus.</title>
        <authorList>
            <person name="Xiang X."/>
            <person name="Song M."/>
        </authorList>
    </citation>
    <scope>NUCLEOTIDE SEQUENCE [LARGE SCALE GENOMIC DNA]</scope>
    <source>
        <strain evidence="7 8">RT2</strain>
    </source>
</reference>
<dbReference type="Proteomes" id="UP001432202">
    <property type="component" value="Chromosome"/>
</dbReference>
<organism evidence="7 8">
    <name type="scientific">Sulfolobus tengchongensis</name>
    <dbReference type="NCBI Taxonomy" id="207809"/>
    <lineage>
        <taxon>Archaea</taxon>
        <taxon>Thermoproteota</taxon>
        <taxon>Thermoprotei</taxon>
        <taxon>Sulfolobales</taxon>
        <taxon>Sulfolobaceae</taxon>
        <taxon>Sulfolobus</taxon>
    </lineage>
</organism>
<evidence type="ECO:0000256" key="5">
    <source>
        <dbReference type="ARBA" id="ARBA00023002"/>
    </source>
</evidence>
<dbReference type="AlphaFoldDB" id="A0AAX4L3T7"/>
<proteinExistence type="inferred from homology"/>
<feature type="domain" description="Alcohol dehydrogenase-like N-terminal" evidence="6">
    <location>
        <begin position="22"/>
        <end position="120"/>
    </location>
</feature>
<dbReference type="InterPro" id="IPR011032">
    <property type="entry name" value="GroES-like_sf"/>
</dbReference>
<dbReference type="GO" id="GO:0016491">
    <property type="term" value="F:oxidoreductase activity"/>
    <property type="evidence" value="ECO:0007669"/>
    <property type="project" value="UniProtKB-KW"/>
</dbReference>
<gene>
    <name evidence="7" type="ORF">V6M85_06560</name>
</gene>
<evidence type="ECO:0000256" key="2">
    <source>
        <dbReference type="ARBA" id="ARBA00008072"/>
    </source>
</evidence>